<feature type="compositionally biased region" description="Basic residues" evidence="1">
    <location>
        <begin position="239"/>
        <end position="248"/>
    </location>
</feature>
<accession>A0AAD9JVC6</accession>
<evidence type="ECO:0000256" key="1">
    <source>
        <dbReference type="SAM" id="MobiDB-lite"/>
    </source>
</evidence>
<evidence type="ECO:0000313" key="2">
    <source>
        <dbReference type="EMBL" id="KAK2159857.1"/>
    </source>
</evidence>
<dbReference type="PANTHER" id="PTHR34754:SF1">
    <property type="entry name" value="COILED-COIL DOMAIN-CONTAINING PROTEIN 60"/>
    <property type="match status" value="1"/>
</dbReference>
<evidence type="ECO:0000313" key="3">
    <source>
        <dbReference type="Proteomes" id="UP001209878"/>
    </source>
</evidence>
<reference evidence="2" key="1">
    <citation type="journal article" date="2023" name="Mol. Biol. Evol.">
        <title>Third-Generation Sequencing Reveals the Adaptive Role of the Epigenome in Three Deep-Sea Polychaetes.</title>
        <authorList>
            <person name="Perez M."/>
            <person name="Aroh O."/>
            <person name="Sun Y."/>
            <person name="Lan Y."/>
            <person name="Juniper S.K."/>
            <person name="Young C.R."/>
            <person name="Angers B."/>
            <person name="Qian P.Y."/>
        </authorList>
    </citation>
    <scope>NUCLEOTIDE SEQUENCE</scope>
    <source>
        <strain evidence="2">R07B-5</strain>
    </source>
</reference>
<dbReference type="AlphaFoldDB" id="A0AAD9JVC6"/>
<evidence type="ECO:0008006" key="4">
    <source>
        <dbReference type="Google" id="ProtNLM"/>
    </source>
</evidence>
<organism evidence="2 3">
    <name type="scientific">Ridgeia piscesae</name>
    <name type="common">Tubeworm</name>
    <dbReference type="NCBI Taxonomy" id="27915"/>
    <lineage>
        <taxon>Eukaryota</taxon>
        <taxon>Metazoa</taxon>
        <taxon>Spiralia</taxon>
        <taxon>Lophotrochozoa</taxon>
        <taxon>Annelida</taxon>
        <taxon>Polychaeta</taxon>
        <taxon>Sedentaria</taxon>
        <taxon>Canalipalpata</taxon>
        <taxon>Sabellida</taxon>
        <taxon>Siboglinidae</taxon>
        <taxon>Ridgeia</taxon>
    </lineage>
</organism>
<feature type="region of interest" description="Disordered" evidence="1">
    <location>
        <begin position="719"/>
        <end position="753"/>
    </location>
</feature>
<dbReference type="EMBL" id="JAODUO010001685">
    <property type="protein sequence ID" value="KAK2159857.1"/>
    <property type="molecule type" value="Genomic_DNA"/>
</dbReference>
<protein>
    <recommendedName>
        <fullName evidence="4">Coiled-coil domain-containing protein 60</fullName>
    </recommendedName>
</protein>
<feature type="compositionally biased region" description="Low complexity" evidence="1">
    <location>
        <begin position="219"/>
        <end position="234"/>
    </location>
</feature>
<dbReference type="InterPro" id="IPR031526">
    <property type="entry name" value="DUF4698"/>
</dbReference>
<feature type="compositionally biased region" description="Basic residues" evidence="1">
    <location>
        <begin position="738"/>
        <end position="753"/>
    </location>
</feature>
<dbReference type="Proteomes" id="UP001209878">
    <property type="component" value="Unassembled WGS sequence"/>
</dbReference>
<keyword evidence="3" id="KW-1185">Reference proteome</keyword>
<proteinExistence type="predicted"/>
<sequence>MPTHRDPRIGPDYDYSFVESVPLPIPSQKGLKIQARSAVVYNPALPSRDEVRKENYARRLQQTLQQGFSSVNFKPYKGIGDPFYLDQKKLILHALGQWQEGQELSSTNRPKSDDEQQKLLEQQKNMRPKAAAKFRLRRARKDLHTLNKGVLHAKEIIRNVSLGHGLFFLLKKEKMVKMSTQQREMRQKRERQMSEWQPPKSSSSSDSDTDDDTPTQADLSTSSVSPSLCPSTSPGGRSHSSHSHKHVQQGRPYTPHSTISVERQQDALDKHSLFRQLCALYWLLEAMAMELGSMPPITTSWNLKHFTCNKGVDTKDREKLENKWSDFVRLKAYREANLHSAREPAPFKRSSSFLRASPSTLLSTPSGSQSQLFRTPSASVLHPMSTAIPEHSEVGAMPEVVPAVSDTDASDLGYFGGSDKETMDQAQSSEQSSSHPEEQKLMRHGSRLSVAHLPMGQKRGSRLVPESTRTYRKSVDIRVRQIMDGVCKATETLRAWSDEDSWMEGRMEDGGRKSSRSTLRAERNIRPKSSPAVIKFQMECTSNDAHDMPMRMRQEFVEISEEQAIMMHDTLESIERERLRKMQNKFVHMPTKQSNFYSAIRVMRSKSAQDDQRKMKNRRRSSIHKQWFVDLENNIGCEAQKDWYVKSILEKLKEKYGMIQSGNQTAFKFLRVLATLRVWEICSPDVSAAVDFCREKIIEMPIYEFDAWFASKFPEVAQEGALPTGPNGQGGGHNASSQKKKPVSSKSNRKKST</sequence>
<gene>
    <name evidence="2" type="ORF">NP493_1686g00028</name>
</gene>
<feature type="region of interest" description="Disordered" evidence="1">
    <location>
        <begin position="179"/>
        <end position="256"/>
    </location>
</feature>
<feature type="compositionally biased region" description="Basic and acidic residues" evidence="1">
    <location>
        <begin position="183"/>
        <end position="193"/>
    </location>
</feature>
<feature type="region of interest" description="Disordered" evidence="1">
    <location>
        <begin position="407"/>
        <end position="444"/>
    </location>
</feature>
<name>A0AAD9JVC6_RIDPI</name>
<dbReference type="PANTHER" id="PTHR34754">
    <property type="entry name" value="COILED-COIL DOMAIN-CONTAINING PROTEIN 60"/>
    <property type="match status" value="1"/>
</dbReference>
<comment type="caution">
    <text evidence="2">The sequence shown here is derived from an EMBL/GenBank/DDBJ whole genome shotgun (WGS) entry which is preliminary data.</text>
</comment>
<dbReference type="Pfam" id="PF15769">
    <property type="entry name" value="DUF4698"/>
    <property type="match status" value="1"/>
</dbReference>